<evidence type="ECO:0000256" key="6">
    <source>
        <dbReference type="ARBA" id="ARBA00022925"/>
    </source>
</evidence>
<evidence type="ECO:0000256" key="8">
    <source>
        <dbReference type="ARBA" id="ARBA00022991"/>
    </source>
</evidence>
<dbReference type="OrthoDB" id="70408at2"/>
<dbReference type="GO" id="GO:0007602">
    <property type="term" value="P:phototransduction"/>
    <property type="evidence" value="ECO:0007669"/>
    <property type="project" value="UniProtKB-KW"/>
</dbReference>
<keyword evidence="6" id="KW-0681">Retinal protein</keyword>
<evidence type="ECO:0000256" key="11">
    <source>
        <dbReference type="SAM" id="Phobius"/>
    </source>
</evidence>
<evidence type="ECO:0000256" key="3">
    <source>
        <dbReference type="ARBA" id="ARBA00022543"/>
    </source>
</evidence>
<evidence type="ECO:0000256" key="5">
    <source>
        <dbReference type="ARBA" id="ARBA00022692"/>
    </source>
</evidence>
<dbReference type="eggNOG" id="COG5524">
    <property type="taxonomic scope" value="Bacteria"/>
</dbReference>
<evidence type="ECO:0000313" key="12">
    <source>
        <dbReference type="EMBL" id="ACL45765.1"/>
    </source>
</evidence>
<dbReference type="AlphaFoldDB" id="B8HQU4"/>
<feature type="transmembrane region" description="Helical" evidence="11">
    <location>
        <begin position="123"/>
        <end position="141"/>
    </location>
</feature>
<gene>
    <name evidence="12" type="ordered locus">Cyan7425_3441</name>
</gene>
<feature type="transmembrane region" description="Helical" evidence="11">
    <location>
        <begin position="67"/>
        <end position="87"/>
    </location>
</feature>
<dbReference type="PRINTS" id="PR00251">
    <property type="entry name" value="BACTRLOPSIN"/>
</dbReference>
<keyword evidence="4" id="KW-0716">Sensory transduction</keyword>
<evidence type="ECO:0000256" key="10">
    <source>
        <dbReference type="ARBA" id="ARBA00023170"/>
    </source>
</evidence>
<feature type="transmembrane region" description="Helical" evidence="11">
    <location>
        <begin position="32"/>
        <end position="55"/>
    </location>
</feature>
<dbReference type="Gene3D" id="1.20.1070.10">
    <property type="entry name" value="Rhodopsin 7-helix transmembrane proteins"/>
    <property type="match status" value="1"/>
</dbReference>
<dbReference type="SUPFAM" id="SSF81321">
    <property type="entry name" value="Family A G protein-coupled receptor-like"/>
    <property type="match status" value="1"/>
</dbReference>
<dbReference type="PROSITE" id="PS00950">
    <property type="entry name" value="BACTERIAL_OPSIN_1"/>
    <property type="match status" value="1"/>
</dbReference>
<feature type="transmembrane region" description="Helical" evidence="11">
    <location>
        <begin position="162"/>
        <end position="179"/>
    </location>
</feature>
<feature type="transmembrane region" description="Helical" evidence="11">
    <location>
        <begin position="194"/>
        <end position="215"/>
    </location>
</feature>
<dbReference type="PANTHER" id="PTHR28286">
    <property type="match status" value="1"/>
</dbReference>
<dbReference type="GO" id="GO:0005216">
    <property type="term" value="F:monoatomic ion channel activity"/>
    <property type="evidence" value="ECO:0007669"/>
    <property type="project" value="InterPro"/>
</dbReference>
<dbReference type="GO" id="GO:0016020">
    <property type="term" value="C:membrane"/>
    <property type="evidence" value="ECO:0007669"/>
    <property type="project" value="UniProtKB-SubCell"/>
</dbReference>
<accession>B8HQU4</accession>
<name>B8HQU4_CYAP4</name>
<evidence type="ECO:0000256" key="7">
    <source>
        <dbReference type="ARBA" id="ARBA00022989"/>
    </source>
</evidence>
<keyword evidence="7 11" id="KW-1133">Transmembrane helix</keyword>
<keyword evidence="5 11" id="KW-0812">Transmembrane</keyword>
<evidence type="ECO:0000256" key="1">
    <source>
        <dbReference type="ARBA" id="ARBA00004141"/>
    </source>
</evidence>
<organism evidence="12">
    <name type="scientific">Cyanothece sp. (strain PCC 7425 / ATCC 29141)</name>
    <dbReference type="NCBI Taxonomy" id="395961"/>
    <lineage>
        <taxon>Bacteria</taxon>
        <taxon>Bacillati</taxon>
        <taxon>Cyanobacteriota</taxon>
        <taxon>Cyanophyceae</taxon>
        <taxon>Gomontiellales</taxon>
        <taxon>Cyanothecaceae</taxon>
        <taxon>Cyanothece</taxon>
    </lineage>
</organism>
<keyword evidence="8" id="KW-0157">Chromophore</keyword>
<dbReference type="InterPro" id="IPR001425">
    <property type="entry name" value="Arc/bac/fun_rhodopsins"/>
</dbReference>
<keyword evidence="9 11" id="KW-0472">Membrane</keyword>
<proteinExistence type="inferred from homology"/>
<comment type="similarity">
    <text evidence="2">Belongs to the archaeal/bacterial/fungal opsin family.</text>
</comment>
<dbReference type="HOGENOM" id="CLU_054785_5_1_3"/>
<evidence type="ECO:0000256" key="2">
    <source>
        <dbReference type="ARBA" id="ARBA00008130"/>
    </source>
</evidence>
<evidence type="ECO:0000256" key="9">
    <source>
        <dbReference type="ARBA" id="ARBA00023136"/>
    </source>
</evidence>
<keyword evidence="3" id="KW-0600">Photoreceptor protein</keyword>
<feature type="transmembrane region" description="Helical" evidence="11">
    <location>
        <begin position="94"/>
        <end position="117"/>
    </location>
</feature>
<sequence>MIVFWLWLGFVGMTSGAVLFGRAAYKAKTEQWQILLTLNFFICLIATTLYLAMILGQGFINAYDRPIYWVRYLTWGLSTPLILLVITRLGGSSLLLTASLIGADLFMIATGYVAAVSPVPINFIWYLVSCGAFVALFYLLLRPYRVQAIQQHPRAKKAIDQLLSVQLALWTLYPIVWILSKTGFNLLNPTLETISYTLLDLAAKVGFGFFALATLRKQERLQEMPQRLEQVLR</sequence>
<dbReference type="KEGG" id="cyn:Cyan7425_3441"/>
<evidence type="ECO:0000256" key="4">
    <source>
        <dbReference type="ARBA" id="ARBA00022606"/>
    </source>
</evidence>
<feature type="transmembrane region" description="Helical" evidence="11">
    <location>
        <begin position="6"/>
        <end position="25"/>
    </location>
</feature>
<dbReference type="SMART" id="SM01021">
    <property type="entry name" value="Bac_rhodopsin"/>
    <property type="match status" value="1"/>
</dbReference>
<comment type="subcellular location">
    <subcellularLocation>
        <location evidence="1">Membrane</location>
        <topology evidence="1">Multi-pass membrane protein</topology>
    </subcellularLocation>
</comment>
<dbReference type="InterPro" id="IPR018229">
    <property type="entry name" value="Rhodopsin_retinal_BS"/>
</dbReference>
<protein>
    <submittedName>
        <fullName evidence="12">Rhodopsin</fullName>
    </submittedName>
</protein>
<dbReference type="EMBL" id="CP001344">
    <property type="protein sequence ID" value="ACL45765.1"/>
    <property type="molecule type" value="Genomic_DNA"/>
</dbReference>
<dbReference type="Pfam" id="PF01036">
    <property type="entry name" value="Bac_rhodopsin"/>
    <property type="match status" value="1"/>
</dbReference>
<dbReference type="CDD" id="cd14965">
    <property type="entry name" value="7tm_Opsins_type1"/>
    <property type="match status" value="1"/>
</dbReference>
<dbReference type="GO" id="GO:0009881">
    <property type="term" value="F:photoreceptor activity"/>
    <property type="evidence" value="ECO:0007669"/>
    <property type="project" value="UniProtKB-KW"/>
</dbReference>
<keyword evidence="10" id="KW-0675">Receptor</keyword>
<reference evidence="12" key="1">
    <citation type="submission" date="2009-01" db="EMBL/GenBank/DDBJ databases">
        <title>Complete sequence of chromosome Cyanothece sp. PCC 7425.</title>
        <authorList>
            <consortium name="US DOE Joint Genome Institute"/>
            <person name="Lucas S."/>
            <person name="Copeland A."/>
            <person name="Lapidus A."/>
            <person name="Glavina del Rio T."/>
            <person name="Dalin E."/>
            <person name="Tice H."/>
            <person name="Bruce D."/>
            <person name="Goodwin L."/>
            <person name="Pitluck S."/>
            <person name="Sims D."/>
            <person name="Meineke L."/>
            <person name="Brettin T."/>
            <person name="Detter J.C."/>
            <person name="Han C."/>
            <person name="Larimer F."/>
            <person name="Land M."/>
            <person name="Hauser L."/>
            <person name="Kyrpides N."/>
            <person name="Ovchinnikova G."/>
            <person name="Liberton M."/>
            <person name="Stoeckel J."/>
            <person name="Banerjee A."/>
            <person name="Singh A."/>
            <person name="Page L."/>
            <person name="Sato H."/>
            <person name="Zhao L."/>
            <person name="Sherman L."/>
            <person name="Pakrasi H."/>
            <person name="Richardson P."/>
        </authorList>
    </citation>
    <scope>NUCLEOTIDE SEQUENCE</scope>
    <source>
        <strain evidence="12">PCC 7425</strain>
    </source>
</reference>
<dbReference type="PANTHER" id="PTHR28286:SF2">
    <property type="entry name" value="BACTERIORHODOPSIN _OPSIN, NOPA (EUROFUNG)"/>
    <property type="match status" value="1"/>
</dbReference>
<dbReference type="STRING" id="395961.Cyan7425_3441"/>